<name>A0A2P5HU20_DIAHE</name>
<dbReference type="AlphaFoldDB" id="A0A2P5HU20"/>
<evidence type="ECO:0000256" key="1">
    <source>
        <dbReference type="ARBA" id="ARBA00022737"/>
    </source>
</evidence>
<dbReference type="SUPFAM" id="SSF48403">
    <property type="entry name" value="Ankyrin repeat"/>
    <property type="match status" value="1"/>
</dbReference>
<dbReference type="InterPro" id="IPR051637">
    <property type="entry name" value="Ank_repeat_dom-contain_49"/>
</dbReference>
<dbReference type="InParanoid" id="A0A2P5HU20"/>
<dbReference type="PANTHER" id="PTHR24180">
    <property type="entry name" value="CYCLIN-DEPENDENT KINASE INHIBITOR 2C-RELATED"/>
    <property type="match status" value="1"/>
</dbReference>
<accession>A0A2P5HU20</accession>
<keyword evidence="5" id="KW-1185">Reference proteome</keyword>
<dbReference type="EMBL" id="MAVT02000743">
    <property type="protein sequence ID" value="POS73741.1"/>
    <property type="molecule type" value="Genomic_DNA"/>
</dbReference>
<protein>
    <recommendedName>
        <fullName evidence="6">Ankyrin repeat protein</fullName>
    </recommendedName>
</protein>
<dbReference type="Gene3D" id="1.25.40.20">
    <property type="entry name" value="Ankyrin repeat-containing domain"/>
    <property type="match status" value="2"/>
</dbReference>
<proteinExistence type="predicted"/>
<feature type="repeat" description="ANK" evidence="3">
    <location>
        <begin position="383"/>
        <end position="415"/>
    </location>
</feature>
<dbReference type="SMART" id="SM00248">
    <property type="entry name" value="ANK"/>
    <property type="match status" value="4"/>
</dbReference>
<comment type="caution">
    <text evidence="4">The sequence shown here is derived from an EMBL/GenBank/DDBJ whole genome shotgun (WGS) entry which is preliminary data.</text>
</comment>
<dbReference type="PROSITE" id="PS50297">
    <property type="entry name" value="ANK_REP_REGION"/>
    <property type="match status" value="1"/>
</dbReference>
<reference evidence="4" key="1">
    <citation type="submission" date="2017-09" db="EMBL/GenBank/DDBJ databases">
        <title>Polyketide synthases of a Diaporthe helianthi virulent isolate.</title>
        <authorList>
            <person name="Baroncelli R."/>
        </authorList>
    </citation>
    <scope>NUCLEOTIDE SEQUENCE [LARGE SCALE GENOMIC DNA]</scope>
    <source>
        <strain evidence="4">7/96</strain>
    </source>
</reference>
<dbReference type="Pfam" id="PF12796">
    <property type="entry name" value="Ank_2"/>
    <property type="match status" value="1"/>
</dbReference>
<evidence type="ECO:0000313" key="5">
    <source>
        <dbReference type="Proteomes" id="UP000094444"/>
    </source>
</evidence>
<dbReference type="STRING" id="158607.A0A2P5HU20"/>
<dbReference type="InterPro" id="IPR002110">
    <property type="entry name" value="Ankyrin_rpt"/>
</dbReference>
<feature type="repeat" description="ANK" evidence="3">
    <location>
        <begin position="155"/>
        <end position="187"/>
    </location>
</feature>
<dbReference type="OrthoDB" id="1577640at2759"/>
<evidence type="ECO:0008006" key="6">
    <source>
        <dbReference type="Google" id="ProtNLM"/>
    </source>
</evidence>
<evidence type="ECO:0000256" key="3">
    <source>
        <dbReference type="PROSITE-ProRule" id="PRU00023"/>
    </source>
</evidence>
<gene>
    <name evidence="4" type="ORF">DHEL01_v207869</name>
</gene>
<dbReference type="PROSITE" id="PS50088">
    <property type="entry name" value="ANK_REPEAT"/>
    <property type="match status" value="2"/>
</dbReference>
<evidence type="ECO:0000313" key="4">
    <source>
        <dbReference type="EMBL" id="POS73741.1"/>
    </source>
</evidence>
<keyword evidence="1" id="KW-0677">Repeat</keyword>
<evidence type="ECO:0000256" key="2">
    <source>
        <dbReference type="ARBA" id="ARBA00023043"/>
    </source>
</evidence>
<organism evidence="4 5">
    <name type="scientific">Diaporthe helianthi</name>
    <dbReference type="NCBI Taxonomy" id="158607"/>
    <lineage>
        <taxon>Eukaryota</taxon>
        <taxon>Fungi</taxon>
        <taxon>Dikarya</taxon>
        <taxon>Ascomycota</taxon>
        <taxon>Pezizomycotina</taxon>
        <taxon>Sordariomycetes</taxon>
        <taxon>Sordariomycetidae</taxon>
        <taxon>Diaporthales</taxon>
        <taxon>Diaporthaceae</taxon>
        <taxon>Diaporthe</taxon>
    </lineage>
</organism>
<keyword evidence="2 3" id="KW-0040">ANK repeat</keyword>
<dbReference type="PANTHER" id="PTHR24180:SF45">
    <property type="entry name" value="POLY [ADP-RIBOSE] POLYMERASE TANKYRASE"/>
    <property type="match status" value="1"/>
</dbReference>
<dbReference type="InterPro" id="IPR036770">
    <property type="entry name" value="Ankyrin_rpt-contain_sf"/>
</dbReference>
<sequence>MATKPATGVLFENTHPDIQKGNSDGVRLLALCTKVAPLVRDLTAFEDSMLGEYCFAGGCADRAVLAPYFLEALRVLLKARRYSLALVLLKKPEGVTLTRILKDGADILPFAVASLFEKETEWKLRPWHSAISDELMEIIQLLLENGEDSRAFDNHGNTALFQTCMLGHYELFYMLLGKGAAISTIHTFSSWRQVTEFNLLRTTLEAFAWQEAWVPKAEVLSTCAGWNDPASCAASRKARKQTALAVAIDETRRWAMERESGFYSKSMLILRVSNLWETCHLLMEAGSLPEDLGQLLQLSAEHGQVSLVKRLLQMGYRLSQVCKTRSYETIQLLIQHGSKFDACQAQKYTVQIIRGGEIDMLAVLVSLYTANKVLPVNTEKDVKGETLLQIACRTGSKATIDFLLMRGADLHLPETDNNALTTLSTRLRTQKERTDNLWDMWCLIQLIEHHLPEAGKEMRDHCMIKTQSHVPIRKGMSHDYSESRTDSVRKWCVKVMD</sequence>
<dbReference type="Pfam" id="PF13606">
    <property type="entry name" value="Ank_3"/>
    <property type="match status" value="1"/>
</dbReference>
<dbReference type="Proteomes" id="UP000094444">
    <property type="component" value="Unassembled WGS sequence"/>
</dbReference>